<gene>
    <name evidence="8" type="ORF">PTSG_00220</name>
</gene>
<evidence type="ECO:0000256" key="1">
    <source>
        <dbReference type="ARBA" id="ARBA00004141"/>
    </source>
</evidence>
<protein>
    <recommendedName>
        <fullName evidence="10">Aph-1 protein</fullName>
    </recommendedName>
</protein>
<organism evidence="9">
    <name type="scientific">Salpingoeca rosetta (strain ATCC 50818 / BSB-021)</name>
    <dbReference type="NCBI Taxonomy" id="946362"/>
    <lineage>
        <taxon>Eukaryota</taxon>
        <taxon>Choanoflagellata</taxon>
        <taxon>Craspedida</taxon>
        <taxon>Salpingoecidae</taxon>
        <taxon>Salpingoeca</taxon>
    </lineage>
</organism>
<evidence type="ECO:0000313" key="9">
    <source>
        <dbReference type="Proteomes" id="UP000007799"/>
    </source>
</evidence>
<feature type="transmembrane region" description="Helical" evidence="7">
    <location>
        <begin position="215"/>
        <end position="236"/>
    </location>
</feature>
<dbReference type="EMBL" id="GL832955">
    <property type="protein sequence ID" value="EGD72198.1"/>
    <property type="molecule type" value="Genomic_DNA"/>
</dbReference>
<evidence type="ECO:0000256" key="3">
    <source>
        <dbReference type="ARBA" id="ARBA00022692"/>
    </source>
</evidence>
<feature type="transmembrane region" description="Helical" evidence="7">
    <location>
        <begin position="190"/>
        <end position="209"/>
    </location>
</feature>
<dbReference type="OrthoDB" id="6507463at2759"/>
<proteinExistence type="inferred from homology"/>
<dbReference type="OMA" id="DTNNYLH"/>
<reference evidence="8" key="1">
    <citation type="submission" date="2009-08" db="EMBL/GenBank/DDBJ databases">
        <title>Annotation of Salpingoeca rosetta.</title>
        <authorList>
            <consortium name="The Broad Institute Genome Sequencing Platform"/>
            <person name="Russ C."/>
            <person name="Cuomo C."/>
            <person name="Burger G."/>
            <person name="Gray M.W."/>
            <person name="Holland P.W.H."/>
            <person name="King N."/>
            <person name="Lang F.B.F."/>
            <person name="Roger A.J."/>
            <person name="Ruiz-Trillo I."/>
            <person name="Young S.K."/>
            <person name="Zeng Q."/>
            <person name="Gargeya S."/>
            <person name="Alvarado L."/>
            <person name="Berlin A."/>
            <person name="Chapman S.B."/>
            <person name="Chen Z."/>
            <person name="Freedman E."/>
            <person name="Gellesch M."/>
            <person name="Goldberg J."/>
            <person name="Griggs A."/>
            <person name="Gujja S."/>
            <person name="Heilman E."/>
            <person name="Heiman D."/>
            <person name="Howarth C."/>
            <person name="Mehta T."/>
            <person name="Neiman D."/>
            <person name="Pearson M."/>
            <person name="Roberts A."/>
            <person name="Saif S."/>
            <person name="Shea T."/>
            <person name="Shenoy N."/>
            <person name="Sisk P."/>
            <person name="Stolte C."/>
            <person name="Sykes S."/>
            <person name="White J."/>
            <person name="Yandava C."/>
            <person name="Haas B."/>
            <person name="Nusbaum C."/>
            <person name="Birren B."/>
        </authorList>
    </citation>
    <scope>NUCLEOTIDE SEQUENCE [LARGE SCALE GENOMIC DNA]</scope>
    <source>
        <strain evidence="8">ATCC 50818</strain>
    </source>
</reference>
<dbReference type="RefSeq" id="XP_004998769.1">
    <property type="nucleotide sequence ID" value="XM_004998712.1"/>
</dbReference>
<evidence type="ECO:0000256" key="4">
    <source>
        <dbReference type="ARBA" id="ARBA00022976"/>
    </source>
</evidence>
<dbReference type="KEGG" id="sre:PTSG_00220"/>
<keyword evidence="6 7" id="KW-0472">Membrane</keyword>
<keyword evidence="4" id="KW-0914">Notch signaling pathway</keyword>
<dbReference type="Pfam" id="PF06105">
    <property type="entry name" value="Aph-1"/>
    <property type="match status" value="1"/>
</dbReference>
<feature type="transmembrane region" description="Helical" evidence="7">
    <location>
        <begin position="108"/>
        <end position="126"/>
    </location>
</feature>
<name>F2TVV2_SALR5</name>
<dbReference type="FunCoup" id="F2TVV2">
    <property type="interactions" value="727"/>
</dbReference>
<feature type="transmembrane region" description="Helical" evidence="7">
    <location>
        <begin position="6"/>
        <end position="25"/>
    </location>
</feature>
<dbReference type="InterPro" id="IPR009294">
    <property type="entry name" value="Aph-1"/>
</dbReference>
<dbReference type="GeneID" id="16067414"/>
<evidence type="ECO:0000256" key="2">
    <source>
        <dbReference type="ARBA" id="ARBA00005577"/>
    </source>
</evidence>
<keyword evidence="5 7" id="KW-1133">Transmembrane helix</keyword>
<sequence>MTQATLWGSLFIIFSMPLAIFWFVVRRSPKLVIVLVASAFMWLLAALLTGIIWIIIPPLQDDYWFVILISVPIQEAFRYFFWKMLHKAEKGLSTLTPDGDVVITREKLWFVSGLGFGVMSAVMMMSNMLDIMTGPGMVPARGCPDFNLFTISALVSAAIVMCHAFWGVIAGKAWEQRTISKSMFIPSRDWKLFFVLAMHYFVAFLTIDADKTTCVGFLLPIYGATLLCACTAWFVIRARFSSGDDAAQHRAQHAR</sequence>
<feature type="transmembrane region" description="Helical" evidence="7">
    <location>
        <begin position="32"/>
        <end position="56"/>
    </location>
</feature>
<comment type="subcellular location">
    <subcellularLocation>
        <location evidence="1">Membrane</location>
        <topology evidence="1">Multi-pass membrane protein</topology>
    </subcellularLocation>
</comment>
<evidence type="ECO:0008006" key="10">
    <source>
        <dbReference type="Google" id="ProtNLM"/>
    </source>
</evidence>
<dbReference type="GO" id="GO:0016020">
    <property type="term" value="C:membrane"/>
    <property type="evidence" value="ECO:0007669"/>
    <property type="project" value="UniProtKB-SubCell"/>
</dbReference>
<dbReference type="STRING" id="946362.F2TVV2"/>
<dbReference type="PANTHER" id="PTHR12889">
    <property type="entry name" value="GAMMA-SECRETASE SUBUNIT APH-1"/>
    <property type="match status" value="1"/>
</dbReference>
<dbReference type="AlphaFoldDB" id="F2TVV2"/>
<evidence type="ECO:0000256" key="6">
    <source>
        <dbReference type="ARBA" id="ARBA00023136"/>
    </source>
</evidence>
<feature type="transmembrane region" description="Helical" evidence="7">
    <location>
        <begin position="146"/>
        <end position="169"/>
    </location>
</feature>
<dbReference type="GO" id="GO:0007219">
    <property type="term" value="P:Notch signaling pathway"/>
    <property type="evidence" value="ECO:0007669"/>
    <property type="project" value="UniProtKB-KW"/>
</dbReference>
<evidence type="ECO:0000256" key="5">
    <source>
        <dbReference type="ARBA" id="ARBA00022989"/>
    </source>
</evidence>
<dbReference type="Proteomes" id="UP000007799">
    <property type="component" value="Unassembled WGS sequence"/>
</dbReference>
<accession>F2TVV2</accession>
<dbReference type="eggNOG" id="KOG3972">
    <property type="taxonomic scope" value="Eukaryota"/>
</dbReference>
<feature type="transmembrane region" description="Helical" evidence="7">
    <location>
        <begin position="62"/>
        <end position="81"/>
    </location>
</feature>
<keyword evidence="9" id="KW-1185">Reference proteome</keyword>
<evidence type="ECO:0000313" key="8">
    <source>
        <dbReference type="EMBL" id="EGD72198.1"/>
    </source>
</evidence>
<evidence type="ECO:0000256" key="7">
    <source>
        <dbReference type="SAM" id="Phobius"/>
    </source>
</evidence>
<keyword evidence="3 7" id="KW-0812">Transmembrane</keyword>
<dbReference type="InParanoid" id="F2TVV2"/>
<comment type="similarity">
    <text evidence="2">Belongs to the APH-1 family.</text>
</comment>
<dbReference type="GO" id="GO:0016485">
    <property type="term" value="P:protein processing"/>
    <property type="evidence" value="ECO:0007669"/>
    <property type="project" value="InterPro"/>
</dbReference>